<evidence type="ECO:0000256" key="1">
    <source>
        <dbReference type="ARBA" id="ARBA00022741"/>
    </source>
</evidence>
<reference evidence="3" key="1">
    <citation type="submission" date="2013-10" db="EMBL/GenBank/DDBJ databases">
        <title>Genomic analysis of the causative agents of coccidiosis in chickens.</title>
        <authorList>
            <person name="Reid A.J."/>
            <person name="Blake D."/>
            <person name="Billington K."/>
            <person name="Browne H."/>
            <person name="Dunn M."/>
            <person name="Hung S."/>
            <person name="Kawahara F."/>
            <person name="Miranda-Saavedra D."/>
            <person name="Mourier T."/>
            <person name="Nagra H."/>
            <person name="Otto T.D."/>
            <person name="Rawlings N."/>
            <person name="Sanchez A."/>
            <person name="Sanders M."/>
            <person name="Subramaniam C."/>
            <person name="Tay Y."/>
            <person name="Dear P."/>
            <person name="Doerig C."/>
            <person name="Gruber A."/>
            <person name="Parkinson J."/>
            <person name="Shirley M."/>
            <person name="Wan K.L."/>
            <person name="Berriman M."/>
            <person name="Tomley F."/>
            <person name="Pain A."/>
        </authorList>
    </citation>
    <scope>NUCLEOTIDE SEQUENCE [LARGE SCALE GENOMIC DNA]</scope>
    <source>
        <strain evidence="3">Houghton</strain>
    </source>
</reference>
<reference evidence="3" key="2">
    <citation type="submission" date="2013-10" db="EMBL/GenBank/DDBJ databases">
        <authorList>
            <person name="Aslett M."/>
        </authorList>
    </citation>
    <scope>NUCLEOTIDE SEQUENCE [LARGE SCALE GENOMIC DNA]</scope>
    <source>
        <strain evidence="3">Houghton</strain>
    </source>
</reference>
<dbReference type="Gene3D" id="1.10.287.380">
    <property type="entry name" value="Valyl-tRNA synthetase, C-terminal domain"/>
    <property type="match status" value="1"/>
</dbReference>
<dbReference type="RefSeq" id="XP_013350433.1">
    <property type="nucleotide sequence ID" value="XM_013494979.1"/>
</dbReference>
<name>U6JSW1_9EIME</name>
<evidence type="ECO:0000313" key="3">
    <source>
        <dbReference type="EMBL" id="CDJ27856.1"/>
    </source>
</evidence>
<proteinExistence type="predicted"/>
<organism evidence="3 4">
    <name type="scientific">Eimeria mitis</name>
    <dbReference type="NCBI Taxonomy" id="44415"/>
    <lineage>
        <taxon>Eukaryota</taxon>
        <taxon>Sar</taxon>
        <taxon>Alveolata</taxon>
        <taxon>Apicomplexa</taxon>
        <taxon>Conoidasida</taxon>
        <taxon>Coccidia</taxon>
        <taxon>Eucoccidiorida</taxon>
        <taxon>Eimeriorina</taxon>
        <taxon>Eimeriidae</taxon>
        <taxon>Eimeria</taxon>
    </lineage>
</organism>
<keyword evidence="4" id="KW-1185">Reference proteome</keyword>
<dbReference type="EMBL" id="HG680359">
    <property type="protein sequence ID" value="CDJ27856.1"/>
    <property type="molecule type" value="Genomic_DNA"/>
</dbReference>
<dbReference type="OrthoDB" id="629407at2759"/>
<dbReference type="GeneID" id="25378343"/>
<evidence type="ECO:0000256" key="2">
    <source>
        <dbReference type="ARBA" id="ARBA00022840"/>
    </source>
</evidence>
<dbReference type="Proteomes" id="UP000030744">
    <property type="component" value="Unassembled WGS sequence"/>
</dbReference>
<accession>U6JSW1</accession>
<protein>
    <submittedName>
        <fullName evidence="3">Valyl-tRNAsynthetase, mitochondrial, related, related</fullName>
    </submittedName>
</protein>
<dbReference type="GO" id="GO:0005524">
    <property type="term" value="F:ATP binding"/>
    <property type="evidence" value="ECO:0007669"/>
    <property type="project" value="UniProtKB-KW"/>
</dbReference>
<dbReference type="AlphaFoldDB" id="U6JSW1"/>
<gene>
    <name evidence="3" type="ORF">EMH_0035510</name>
</gene>
<evidence type="ECO:0000313" key="4">
    <source>
        <dbReference type="Proteomes" id="UP000030744"/>
    </source>
</evidence>
<keyword evidence="1" id="KW-0547">Nucleotide-binding</keyword>
<sequence length="138" mass="15010">MQQVQQIVGHFRSLLAALEIPPKVKPQGFVLVQVITQQPPAGCIADVVSPNLSIFLSIGDGVNVAQTLDKLKKKQTNLLCKLDGYIKKVNEPNFDKAPEAVRETALQKKADLEKELQLLAAAIENVAPLLKSEANSTQ</sequence>
<dbReference type="InterPro" id="IPR037118">
    <property type="entry name" value="Val-tRNA_synth_C_sf"/>
</dbReference>
<keyword evidence="2" id="KW-0067">ATP-binding</keyword>
<dbReference type="VEuPathDB" id="ToxoDB:EMH_0035510"/>